<sequence length="1278" mass="128669">MLWEALPEQVMDAALRVHHRVVRAALLAHSGYESATEGDSFIAAFHTPLAALRFALEAQQALLAAPWPPDLLQHAPLPGVEPQEDPAGLLVMLHRPPVHVPKSAHPSRRNSPAPAITAPATPNPTTSAPKRATFQARPPLNATTTAPNPSPRGFASRSHQELRQSDATRPSSEMSDSPVLPQDMPRSIPFPPFQGPVFPPGSILPRSHPAAATARKAGARLMRSLSHMAPVAPVAAAAAAAAAVFPHSLDGPLASSAAATPLSLATHSSIAAEERSSSCGSAEGGGGGGGGGESHTLAADAAVVTVPFRKCSHNARPQQQQPQPQQQQPQQQQLGAPVRTPPAYHHQSLPADSGGAVTTRECKACVVRCSDCHSGSLIGSSSSCCDPPRAAAAAGPRSCTAAGAGLTASTPQLPPASNAISSPNMLPLEGSQVAAPPEAAAAPMQANAASQASPFSTSSTAVTAAAAAAAAAAPATGQQPRPLLAPPLQSSSFSPYEQISAVMSLQDSLLCLESSLGPRNPPPCGTEVGAGLLLRHEPLRAAAGSSACPTLAECLRSQYTVLQQACSSTSLTAPPQAAVWDARWAASESSPAAAAAAASLAAAVGAHGSTFAAAASAAAALGAADVSSDGRGREAQVVAFRGLRVRMGLHSGVPSVADVGCNEASGRIAYSGNPLRLAKAVSDAANGGMILLSETALQQLLLDPSAPKALQNVLLLWMGQHHLGAGLHDMHLFQALARSLTARLALQRPLRTHALLPPFHGALCAPMQHGVLARLTVVGAGALLAWNRSVASYALDLLYEAVTEELRTAVPAGSAQPYIVEGAFGLYTECPKAAGTGRRSEAYAAAAAGLTPSQTSGQLERACTGPLSAGLVPQFSCASTGGAGGGGGSRGGGVRACTHSTFNCKRSATCSSLSPQQPPPLQPSSASPASGCEDAHAPAAAAGQSPLTPEPPARRPPHSPRLQSSMTDRSTSGSRRGGGGIGGSSGGGGGFVRPAFRMSSLGSAAASWLSAAEGGRGGAPGVMTAVLDSPHVGASWLLRVVDLLPCLDWPSELLHNALCEEVAFELPAVLGALDTDAGLARQRLQRRSVVWAAQQGVQQQQQQQQLPPQSLRSSGEEGESSAIGKEDLAAAVNVKAPATATAAGAAPITTAAAAAAASQPRPPDAAAAVAAAAAGGAMAAGVAGDGSSGSLVWRSPTPPREGVVFRGLRVRCALVCGELVGELPAGMGASGHVVYRGKAWSALGKVAAKSKAGEVATNAATAAMLPAPISGMVVVKSI</sequence>
<evidence type="ECO:0000256" key="1">
    <source>
        <dbReference type="SAM" id="MobiDB-lite"/>
    </source>
</evidence>
<comment type="caution">
    <text evidence="2">The sequence shown here is derived from an EMBL/GenBank/DDBJ whole genome shotgun (WGS) entry which is preliminary data.</text>
</comment>
<dbReference type="EMBL" id="BMAR01000001">
    <property type="protein sequence ID" value="GFR41382.1"/>
    <property type="molecule type" value="Genomic_DNA"/>
</dbReference>
<keyword evidence="3" id="KW-1185">Reference proteome</keyword>
<feature type="region of interest" description="Disordered" evidence="1">
    <location>
        <begin position="908"/>
        <end position="989"/>
    </location>
</feature>
<protein>
    <recommendedName>
        <fullName evidence="4">Guanylate cyclase domain-containing protein</fullName>
    </recommendedName>
</protein>
<dbReference type="PANTHER" id="PTHR43081">
    <property type="entry name" value="ADENYLATE CYCLASE, TERMINAL-DIFFERENTIATION SPECIFIC-RELATED"/>
    <property type="match status" value="1"/>
</dbReference>
<dbReference type="InterPro" id="IPR050697">
    <property type="entry name" value="Adenylyl/Guanylyl_Cyclase_3/4"/>
</dbReference>
<feature type="region of interest" description="Disordered" evidence="1">
    <location>
        <begin position="98"/>
        <end position="189"/>
    </location>
</feature>
<accession>A0AAD3DJ61</accession>
<feature type="region of interest" description="Disordered" evidence="1">
    <location>
        <begin position="312"/>
        <end position="355"/>
    </location>
</feature>
<feature type="compositionally biased region" description="Gly residues" evidence="1">
    <location>
        <begin position="282"/>
        <end position="293"/>
    </location>
</feature>
<feature type="compositionally biased region" description="Low complexity" evidence="1">
    <location>
        <begin position="136"/>
        <end position="147"/>
    </location>
</feature>
<dbReference type="Proteomes" id="UP001054857">
    <property type="component" value="Unassembled WGS sequence"/>
</dbReference>
<proteinExistence type="predicted"/>
<dbReference type="SUPFAM" id="SSF55073">
    <property type="entry name" value="Nucleotide cyclase"/>
    <property type="match status" value="1"/>
</dbReference>
<reference evidence="2 3" key="1">
    <citation type="journal article" date="2021" name="Sci. Rep.">
        <title>Genome sequencing of the multicellular alga Astrephomene provides insights into convergent evolution of germ-soma differentiation.</title>
        <authorList>
            <person name="Yamashita S."/>
            <person name="Yamamoto K."/>
            <person name="Matsuzaki R."/>
            <person name="Suzuki S."/>
            <person name="Yamaguchi H."/>
            <person name="Hirooka S."/>
            <person name="Minakuchi Y."/>
            <person name="Miyagishima S."/>
            <person name="Kawachi M."/>
            <person name="Toyoda A."/>
            <person name="Nozaki H."/>
        </authorList>
    </citation>
    <scope>NUCLEOTIDE SEQUENCE [LARGE SCALE GENOMIC DNA]</scope>
    <source>
        <strain evidence="2 3">NIES-4017</strain>
    </source>
</reference>
<feature type="region of interest" description="Disordered" evidence="1">
    <location>
        <begin position="272"/>
        <end position="295"/>
    </location>
</feature>
<dbReference type="AlphaFoldDB" id="A0AAD3DJ61"/>
<organism evidence="2 3">
    <name type="scientific">Astrephomene gubernaculifera</name>
    <dbReference type="NCBI Taxonomy" id="47775"/>
    <lineage>
        <taxon>Eukaryota</taxon>
        <taxon>Viridiplantae</taxon>
        <taxon>Chlorophyta</taxon>
        <taxon>core chlorophytes</taxon>
        <taxon>Chlorophyceae</taxon>
        <taxon>CS clade</taxon>
        <taxon>Chlamydomonadales</taxon>
        <taxon>Astrephomenaceae</taxon>
        <taxon>Astrephomene</taxon>
    </lineage>
</organism>
<feature type="compositionally biased region" description="Low complexity" evidence="1">
    <location>
        <begin position="110"/>
        <end position="129"/>
    </location>
</feature>
<dbReference type="Gene3D" id="3.30.70.1230">
    <property type="entry name" value="Nucleotide cyclase"/>
    <property type="match status" value="2"/>
</dbReference>
<name>A0AAD3DJ61_9CHLO</name>
<gene>
    <name evidence="2" type="ORF">Agub_g2065</name>
</gene>
<evidence type="ECO:0008006" key="4">
    <source>
        <dbReference type="Google" id="ProtNLM"/>
    </source>
</evidence>
<evidence type="ECO:0000313" key="2">
    <source>
        <dbReference type="EMBL" id="GFR41382.1"/>
    </source>
</evidence>
<feature type="compositionally biased region" description="Low complexity" evidence="1">
    <location>
        <begin position="272"/>
        <end position="281"/>
    </location>
</feature>
<feature type="region of interest" description="Disordered" evidence="1">
    <location>
        <begin position="1097"/>
        <end position="1122"/>
    </location>
</feature>
<feature type="region of interest" description="Disordered" evidence="1">
    <location>
        <begin position="410"/>
        <end position="430"/>
    </location>
</feature>
<feature type="compositionally biased region" description="Gly residues" evidence="1">
    <location>
        <begin position="975"/>
        <end position="989"/>
    </location>
</feature>
<feature type="compositionally biased region" description="Low complexity" evidence="1">
    <location>
        <begin position="317"/>
        <end position="333"/>
    </location>
</feature>
<evidence type="ECO:0000313" key="3">
    <source>
        <dbReference type="Proteomes" id="UP001054857"/>
    </source>
</evidence>
<dbReference type="InterPro" id="IPR029787">
    <property type="entry name" value="Nucleotide_cyclase"/>
</dbReference>
<dbReference type="PANTHER" id="PTHR43081:SF1">
    <property type="entry name" value="ADENYLATE CYCLASE, TERMINAL-DIFFERENTIATION SPECIFIC"/>
    <property type="match status" value="1"/>
</dbReference>